<dbReference type="KEGG" id="ppai:E1956_44475"/>
<sequence length="187" mass="20828">MADDGVLVLLDLPDEEVGQLLKRKVRDLRKGLLLLDDAPPLKAIKITPVQIEGVIPTPVKSDVYQQAEKARRRLVQLGELLDSSQLRESLNITKQAVSAATRANRMFTVEVEGQAYYPVFFADGKVDRTVVERVARLLGQLPGWTKWDFFVSRRGSLGDLSALEALGKGKVDLVEKVACAFHEEMTR</sequence>
<evidence type="ECO:0000313" key="1">
    <source>
        <dbReference type="EMBL" id="QBR04190.1"/>
    </source>
</evidence>
<name>A0A4P7DAF8_9BURK</name>
<evidence type="ECO:0000313" key="2">
    <source>
        <dbReference type="Proteomes" id="UP000295727"/>
    </source>
</evidence>
<organism evidence="1 2">
    <name type="scientific">Paraburkholderia pallida</name>
    <dbReference type="NCBI Taxonomy" id="2547399"/>
    <lineage>
        <taxon>Bacteria</taxon>
        <taxon>Pseudomonadati</taxon>
        <taxon>Pseudomonadota</taxon>
        <taxon>Betaproteobacteria</taxon>
        <taxon>Burkholderiales</taxon>
        <taxon>Burkholderiaceae</taxon>
        <taxon>Paraburkholderia</taxon>
    </lineage>
</organism>
<accession>A0A4P7DAF8</accession>
<dbReference type="EMBL" id="CP038152">
    <property type="protein sequence ID" value="QBR04190.1"/>
    <property type="molecule type" value="Genomic_DNA"/>
</dbReference>
<geneLocation type="plasmid" evidence="1 2">
    <name>unnamed1</name>
</geneLocation>
<reference evidence="1 2" key="1">
    <citation type="submission" date="2019-03" db="EMBL/GenBank/DDBJ databases">
        <title>Paraburkholderia sp. 7MH5, isolated from subtropical forest soil.</title>
        <authorList>
            <person name="Gao Z.-H."/>
            <person name="Qiu L.-H."/>
        </authorList>
    </citation>
    <scope>NUCLEOTIDE SEQUENCE [LARGE SCALE GENOMIC DNA]</scope>
    <source>
        <strain evidence="1 2">7MH5</strain>
        <plasmid evidence="1 2">unnamed1</plasmid>
    </source>
</reference>
<keyword evidence="2" id="KW-1185">Reference proteome</keyword>
<proteinExistence type="predicted"/>
<dbReference type="Proteomes" id="UP000295727">
    <property type="component" value="Plasmid unnamed1"/>
</dbReference>
<protein>
    <submittedName>
        <fullName evidence="1">Uncharacterized protein</fullName>
    </submittedName>
</protein>
<dbReference type="AlphaFoldDB" id="A0A4P7DAF8"/>
<dbReference type="OrthoDB" id="9081907at2"/>
<keyword evidence="1" id="KW-0614">Plasmid</keyword>
<gene>
    <name evidence="1" type="ORF">E1956_44475</name>
</gene>